<feature type="non-terminal residue" evidence="1">
    <location>
        <position position="65"/>
    </location>
</feature>
<dbReference type="GO" id="GO:0016787">
    <property type="term" value="F:hydrolase activity"/>
    <property type="evidence" value="ECO:0007669"/>
    <property type="project" value="UniProtKB-KW"/>
</dbReference>
<sequence>GFQPCILTNSCFHDGAGRFRRAKLLAELRKHFPLFLESCRLGMNKPHSQIYSHILEVLRLKPQEV</sequence>
<dbReference type="SUPFAM" id="SSF56784">
    <property type="entry name" value="HAD-like"/>
    <property type="match status" value="1"/>
</dbReference>
<evidence type="ECO:0000313" key="2">
    <source>
        <dbReference type="Proteomes" id="UP000642973"/>
    </source>
</evidence>
<dbReference type="InterPro" id="IPR036412">
    <property type="entry name" value="HAD-like_sf"/>
</dbReference>
<organism evidence="1 2">
    <name type="scientific">Calyptomena viridis</name>
    <name type="common">Lesser green broadbill</name>
    <dbReference type="NCBI Taxonomy" id="135972"/>
    <lineage>
        <taxon>Eukaryota</taxon>
        <taxon>Metazoa</taxon>
        <taxon>Chordata</taxon>
        <taxon>Craniata</taxon>
        <taxon>Vertebrata</taxon>
        <taxon>Euteleostomi</taxon>
        <taxon>Archelosauria</taxon>
        <taxon>Archosauria</taxon>
        <taxon>Dinosauria</taxon>
        <taxon>Saurischia</taxon>
        <taxon>Theropoda</taxon>
        <taxon>Coelurosauria</taxon>
        <taxon>Aves</taxon>
        <taxon>Neognathae</taxon>
        <taxon>Neoaves</taxon>
        <taxon>Telluraves</taxon>
        <taxon>Australaves</taxon>
        <taxon>Passeriformes</taxon>
        <taxon>Eurylaimidae</taxon>
        <taxon>Calyptomena</taxon>
    </lineage>
</organism>
<accession>A0A851CNA9</accession>
<evidence type="ECO:0000313" key="1">
    <source>
        <dbReference type="EMBL" id="NWI58685.1"/>
    </source>
</evidence>
<dbReference type="InterPro" id="IPR023214">
    <property type="entry name" value="HAD_sf"/>
</dbReference>
<name>A0A851CNA9_CALVR</name>
<dbReference type="EMBL" id="WEIV01024217">
    <property type="protein sequence ID" value="NWI58685.1"/>
    <property type="molecule type" value="Genomic_DNA"/>
</dbReference>
<feature type="non-terminal residue" evidence="1">
    <location>
        <position position="1"/>
    </location>
</feature>
<dbReference type="Proteomes" id="UP000642973">
    <property type="component" value="Unassembled WGS sequence"/>
</dbReference>
<dbReference type="AlphaFoldDB" id="A0A851CNA9"/>
<gene>
    <name evidence="1" type="primary">Ephx2</name>
    <name evidence="1" type="ORF">CALVIR_R01377</name>
</gene>
<comment type="caution">
    <text evidence="1">The sequence shown here is derived from an EMBL/GenBank/DDBJ whole genome shotgun (WGS) entry which is preliminary data.</text>
</comment>
<protein>
    <submittedName>
        <fullName evidence="1">HYES hydrolase</fullName>
    </submittedName>
</protein>
<keyword evidence="2" id="KW-1185">Reference proteome</keyword>
<keyword evidence="1" id="KW-0378">Hydrolase</keyword>
<dbReference type="Gene3D" id="3.40.50.1000">
    <property type="entry name" value="HAD superfamily/HAD-like"/>
    <property type="match status" value="1"/>
</dbReference>
<reference evidence="1" key="1">
    <citation type="submission" date="2019-10" db="EMBL/GenBank/DDBJ databases">
        <title>Bird 10,000 Genomes (B10K) Project - Family phase.</title>
        <authorList>
            <person name="Zhang G."/>
        </authorList>
    </citation>
    <scope>NUCLEOTIDE SEQUENCE</scope>
    <source>
        <strain evidence="1">B10K-DU-002-55</strain>
        <tissue evidence="1">Muscle</tissue>
    </source>
</reference>
<proteinExistence type="predicted"/>